<evidence type="ECO:0000313" key="2">
    <source>
        <dbReference type="EMBL" id="BCS94906.1"/>
    </source>
</evidence>
<protein>
    <submittedName>
        <fullName evidence="2">Phage portal protein</fullName>
    </submittedName>
</protein>
<dbReference type="Proteomes" id="UP001320148">
    <property type="component" value="Chromosome"/>
</dbReference>
<evidence type="ECO:0000256" key="1">
    <source>
        <dbReference type="SAM" id="MobiDB-lite"/>
    </source>
</evidence>
<accession>A0ABN6F022</accession>
<feature type="region of interest" description="Disordered" evidence="1">
    <location>
        <begin position="487"/>
        <end position="523"/>
    </location>
</feature>
<feature type="region of interest" description="Disordered" evidence="1">
    <location>
        <begin position="1"/>
        <end position="20"/>
    </location>
</feature>
<dbReference type="EMBL" id="AP024488">
    <property type="protein sequence ID" value="BCS94906.1"/>
    <property type="molecule type" value="Genomic_DNA"/>
</dbReference>
<gene>
    <name evidence="2" type="ORF">DSLASN_05380</name>
</gene>
<dbReference type="NCBIfam" id="TIGR01539">
    <property type="entry name" value="portal_lambda"/>
    <property type="match status" value="1"/>
</dbReference>
<organism evidence="2 3">
    <name type="scientific">Desulfoluna limicola</name>
    <dbReference type="NCBI Taxonomy" id="2810562"/>
    <lineage>
        <taxon>Bacteria</taxon>
        <taxon>Pseudomonadati</taxon>
        <taxon>Thermodesulfobacteriota</taxon>
        <taxon>Desulfobacteria</taxon>
        <taxon>Desulfobacterales</taxon>
        <taxon>Desulfolunaceae</taxon>
        <taxon>Desulfoluna</taxon>
    </lineage>
</organism>
<name>A0ABN6F022_9BACT</name>
<reference evidence="2 3" key="1">
    <citation type="submission" date="2021-02" db="EMBL/GenBank/DDBJ databases">
        <title>Complete genome of Desulfoluna sp. strain ASN36.</title>
        <authorList>
            <person name="Takahashi A."/>
            <person name="Kojima H."/>
            <person name="Fukui M."/>
        </authorList>
    </citation>
    <scope>NUCLEOTIDE SEQUENCE [LARGE SCALE GENOMIC DNA]</scope>
    <source>
        <strain evidence="2 3">ASN36</strain>
    </source>
</reference>
<evidence type="ECO:0000313" key="3">
    <source>
        <dbReference type="Proteomes" id="UP001320148"/>
    </source>
</evidence>
<proteinExistence type="predicted"/>
<dbReference type="RefSeq" id="WP_236891207.1">
    <property type="nucleotide sequence ID" value="NZ_AP024488.1"/>
</dbReference>
<dbReference type="Pfam" id="PF05136">
    <property type="entry name" value="Phage_portal_2"/>
    <property type="match status" value="1"/>
</dbReference>
<sequence length="523" mass="57837">MNPLLYGPDNKPLPSSSSVAANTSYGVHRTAGGHSGTLSNWMTSRLNRDSEPYERNTIASRAQDLVANDPHAANIVDSMGVSVVGTGLRPQSRPNWKLLGWSEEEAETFQTQAEWAFSIWEQEADAAGQLPFWAIQFLSIQSLVVNGEFLRIPVMVDDPSRTFSLALQCVNPLRMYTPSDMTNDSTIRDGVSLGQFGKPSSYWIANPDNAYTSYSLPSGSFAQVPAWVGHRPGVFHSFIKKDDEQVRGISLLAPGMKFFRDLNDYLDFELVGAIVAASFPVFIETPNADDATRSLNGDTVAAGELTRHQDVAAGTMIYGNSGEKPHVLESNRPGNTFPEFVERILRGIGVTVGMPYEVVAKDFSKTNYSSARAALMEAWRVFGFYQKWLVDKFCQKVWEMVLEEAWLRGMITLPAGSPDWYDARYAYTRATWIPPERDDVDPLKTARANQINRESGNVTLAKIAARQGLDVDSFIEQLAREKRKLKAAGLLDEEPATPEAKKAKADAADALIEETETEETSNA</sequence>
<keyword evidence="3" id="KW-1185">Reference proteome</keyword>
<dbReference type="InterPro" id="IPR006429">
    <property type="entry name" value="Phage_lambda_portal"/>
</dbReference>
<feature type="compositionally biased region" description="Acidic residues" evidence="1">
    <location>
        <begin position="511"/>
        <end position="523"/>
    </location>
</feature>